<keyword evidence="3 4" id="KW-0012">Acyltransferase</keyword>
<protein>
    <recommendedName>
        <fullName evidence="4">Leucyl/phenylalanyl-tRNA--protein transferase</fullName>
        <ecNumber evidence="4">2.3.2.6</ecNumber>
    </recommendedName>
    <alternativeName>
        <fullName evidence="4">L/F-transferase</fullName>
    </alternativeName>
    <alternativeName>
        <fullName evidence="4">Leucyltransferase</fullName>
    </alternativeName>
    <alternativeName>
        <fullName evidence="4">Phenyalanyltransferase</fullName>
    </alternativeName>
</protein>
<dbReference type="RefSeq" id="WP_166403202.1">
    <property type="nucleotide sequence ID" value="NZ_JAANHS010000007.1"/>
</dbReference>
<comment type="catalytic activity">
    <reaction evidence="4">
        <text>N-terminal L-lysyl-[protein] + L-leucyl-tRNA(Leu) = N-terminal L-leucyl-L-lysyl-[protein] + tRNA(Leu) + H(+)</text>
        <dbReference type="Rhea" id="RHEA:12340"/>
        <dbReference type="Rhea" id="RHEA-COMP:9613"/>
        <dbReference type="Rhea" id="RHEA-COMP:9622"/>
        <dbReference type="Rhea" id="RHEA-COMP:12670"/>
        <dbReference type="Rhea" id="RHEA-COMP:12671"/>
        <dbReference type="ChEBI" id="CHEBI:15378"/>
        <dbReference type="ChEBI" id="CHEBI:65249"/>
        <dbReference type="ChEBI" id="CHEBI:78442"/>
        <dbReference type="ChEBI" id="CHEBI:78494"/>
        <dbReference type="ChEBI" id="CHEBI:133043"/>
        <dbReference type="EC" id="2.3.2.6"/>
    </reaction>
</comment>
<feature type="compositionally biased region" description="Low complexity" evidence="5">
    <location>
        <begin position="202"/>
        <end position="222"/>
    </location>
</feature>
<reference evidence="6 7" key="1">
    <citation type="journal article" date="2022" name="Microorganisms">
        <title>Genome Sequence and Characterization of a Xanthorhodopsin-Containing, Aerobic Anoxygenic Phototrophic Rhodobacter Species, Isolated from Mesophilic Conditions at Yellowstone National Park.</title>
        <authorList>
            <person name="Kyndt J.A."/>
            <person name="Robertson S."/>
            <person name="Shoffstall I.B."/>
            <person name="Ramaley R.F."/>
            <person name="Meyer T.E."/>
        </authorList>
    </citation>
    <scope>NUCLEOTIDE SEQUENCE [LARGE SCALE GENOMIC DNA]</scope>
    <source>
        <strain evidence="6 7">M37P</strain>
    </source>
</reference>
<proteinExistence type="inferred from homology"/>
<keyword evidence="1 4" id="KW-0963">Cytoplasm</keyword>
<comment type="catalytic activity">
    <reaction evidence="4">
        <text>L-phenylalanyl-tRNA(Phe) + an N-terminal L-alpha-aminoacyl-[protein] = an N-terminal L-phenylalanyl-L-alpha-aminoacyl-[protein] + tRNA(Phe)</text>
        <dbReference type="Rhea" id="RHEA:43632"/>
        <dbReference type="Rhea" id="RHEA-COMP:9668"/>
        <dbReference type="Rhea" id="RHEA-COMP:9699"/>
        <dbReference type="Rhea" id="RHEA-COMP:10636"/>
        <dbReference type="Rhea" id="RHEA-COMP:10637"/>
        <dbReference type="ChEBI" id="CHEBI:78442"/>
        <dbReference type="ChEBI" id="CHEBI:78531"/>
        <dbReference type="ChEBI" id="CHEBI:78597"/>
        <dbReference type="ChEBI" id="CHEBI:83561"/>
        <dbReference type="EC" id="2.3.2.6"/>
    </reaction>
</comment>
<comment type="caution">
    <text evidence="6">The sequence shown here is derived from an EMBL/GenBank/DDBJ whole genome shotgun (WGS) entry which is preliminary data.</text>
</comment>
<dbReference type="EMBL" id="JAANHS010000007">
    <property type="protein sequence ID" value="NHB77171.1"/>
    <property type="molecule type" value="Genomic_DNA"/>
</dbReference>
<name>A0ABX0G7I4_9RHOB</name>
<accession>A0ABX0G7I4</accession>
<dbReference type="InterPro" id="IPR004616">
    <property type="entry name" value="Leu/Phe-tRNA_Trfase"/>
</dbReference>
<organism evidence="6 7">
    <name type="scientific">Rhodobacter calidifons</name>
    <dbReference type="NCBI Taxonomy" id="2715277"/>
    <lineage>
        <taxon>Bacteria</taxon>
        <taxon>Pseudomonadati</taxon>
        <taxon>Pseudomonadota</taxon>
        <taxon>Alphaproteobacteria</taxon>
        <taxon>Rhodobacterales</taxon>
        <taxon>Rhodobacter group</taxon>
        <taxon>Rhodobacter</taxon>
    </lineage>
</organism>
<comment type="similarity">
    <text evidence="4">Belongs to the L/F-transferase family.</text>
</comment>
<evidence type="ECO:0000313" key="6">
    <source>
        <dbReference type="EMBL" id="NHB77171.1"/>
    </source>
</evidence>
<evidence type="ECO:0000256" key="1">
    <source>
        <dbReference type="ARBA" id="ARBA00022490"/>
    </source>
</evidence>
<dbReference type="NCBIfam" id="TIGR00667">
    <property type="entry name" value="aat"/>
    <property type="match status" value="1"/>
</dbReference>
<comment type="subcellular location">
    <subcellularLocation>
        <location evidence="4">Cytoplasm</location>
    </subcellularLocation>
</comment>
<dbReference type="Proteomes" id="UP001515660">
    <property type="component" value="Unassembled WGS sequence"/>
</dbReference>
<comment type="function">
    <text evidence="4">Functions in the N-end rule pathway of protein degradation where it conjugates Leu, Phe and, less efficiently, Met from aminoacyl-tRNAs to the N-termini of proteins containing an N-terminal arginine or lysine.</text>
</comment>
<dbReference type="EC" id="2.3.2.6" evidence="4"/>
<gene>
    <name evidence="4" type="primary">aat</name>
    <name evidence="6" type="ORF">G8O29_10520</name>
</gene>
<evidence type="ECO:0000256" key="2">
    <source>
        <dbReference type="ARBA" id="ARBA00022679"/>
    </source>
</evidence>
<sequence>MSVPADEITPDILLRAYAMGIFPMSDGREDPQIHWIDPRRRGVLPLDGLRISRSLAKRIRSGRFRVTVDQDFEAVVEACADRDETWISRRIQRLYADLHRLGFAHSVEIRQGATLVGGVYGVTLGAAFFGESMFSRVTDASKVALAYTVHRLRAGGFRLFDTQFLTPHLASLGAMEISRADYHRRLAEALTLSADFAPEGYSPSPSLVASSAGSISGSASPGRMQPSTQTS</sequence>
<evidence type="ECO:0000256" key="5">
    <source>
        <dbReference type="SAM" id="MobiDB-lite"/>
    </source>
</evidence>
<evidence type="ECO:0000256" key="3">
    <source>
        <dbReference type="ARBA" id="ARBA00023315"/>
    </source>
</evidence>
<comment type="catalytic activity">
    <reaction evidence="4">
        <text>N-terminal L-arginyl-[protein] + L-leucyl-tRNA(Leu) = N-terminal L-leucyl-L-arginyl-[protein] + tRNA(Leu) + H(+)</text>
        <dbReference type="Rhea" id="RHEA:50416"/>
        <dbReference type="Rhea" id="RHEA-COMP:9613"/>
        <dbReference type="Rhea" id="RHEA-COMP:9622"/>
        <dbReference type="Rhea" id="RHEA-COMP:12672"/>
        <dbReference type="Rhea" id="RHEA-COMP:12673"/>
        <dbReference type="ChEBI" id="CHEBI:15378"/>
        <dbReference type="ChEBI" id="CHEBI:64719"/>
        <dbReference type="ChEBI" id="CHEBI:78442"/>
        <dbReference type="ChEBI" id="CHEBI:78494"/>
        <dbReference type="ChEBI" id="CHEBI:133044"/>
        <dbReference type="EC" id="2.3.2.6"/>
    </reaction>
</comment>
<dbReference type="SUPFAM" id="SSF55729">
    <property type="entry name" value="Acyl-CoA N-acyltransferases (Nat)"/>
    <property type="match status" value="1"/>
</dbReference>
<dbReference type="InterPro" id="IPR016181">
    <property type="entry name" value="Acyl_CoA_acyltransferase"/>
</dbReference>
<dbReference type="PANTHER" id="PTHR30098">
    <property type="entry name" value="LEUCYL/PHENYLALANYL-TRNA--PROTEIN TRANSFERASE"/>
    <property type="match status" value="1"/>
</dbReference>
<dbReference type="PANTHER" id="PTHR30098:SF2">
    <property type="entry name" value="LEUCYL_PHENYLALANYL-TRNA--PROTEIN TRANSFERASE"/>
    <property type="match status" value="1"/>
</dbReference>
<dbReference type="Pfam" id="PF03588">
    <property type="entry name" value="Leu_Phe_trans"/>
    <property type="match status" value="1"/>
</dbReference>
<keyword evidence="2 4" id="KW-0808">Transferase</keyword>
<evidence type="ECO:0000256" key="4">
    <source>
        <dbReference type="HAMAP-Rule" id="MF_00688"/>
    </source>
</evidence>
<dbReference type="Gene3D" id="3.40.630.70">
    <property type="entry name" value="Leucyl/phenylalanyl-tRNA-protein transferase, C-terminal domain"/>
    <property type="match status" value="1"/>
</dbReference>
<dbReference type="HAMAP" id="MF_00688">
    <property type="entry name" value="Leu_Phe_trans"/>
    <property type="match status" value="1"/>
</dbReference>
<keyword evidence="7" id="KW-1185">Reference proteome</keyword>
<evidence type="ECO:0000313" key="7">
    <source>
        <dbReference type="Proteomes" id="UP001515660"/>
    </source>
</evidence>
<dbReference type="GO" id="GO:0008914">
    <property type="term" value="F:leucyl-tRNA--protein transferase activity"/>
    <property type="evidence" value="ECO:0007669"/>
    <property type="project" value="UniProtKB-EC"/>
</dbReference>
<feature type="region of interest" description="Disordered" evidence="5">
    <location>
        <begin position="202"/>
        <end position="231"/>
    </location>
</feature>
<dbReference type="InterPro" id="IPR042203">
    <property type="entry name" value="Leu/Phe-tRNA_Trfase_C"/>
</dbReference>